<dbReference type="Ensembl" id="ENSEBUT00000011753.1">
    <property type="protein sequence ID" value="ENSEBUP00000011190.1"/>
    <property type="gene ID" value="ENSEBUG00000007189.1"/>
</dbReference>
<dbReference type="Pfam" id="PF10241">
    <property type="entry name" value="KxDL"/>
    <property type="match status" value="1"/>
</dbReference>
<evidence type="ECO:0000313" key="4">
    <source>
        <dbReference type="Ensembl" id="ENSEBUP00000011190.1"/>
    </source>
</evidence>
<evidence type="ECO:0000256" key="2">
    <source>
        <dbReference type="ARBA" id="ARBA00014719"/>
    </source>
</evidence>
<dbReference type="Proteomes" id="UP000694388">
    <property type="component" value="Unplaced"/>
</dbReference>
<dbReference type="GO" id="GO:0032418">
    <property type="term" value="P:lysosome localization"/>
    <property type="evidence" value="ECO:0007669"/>
    <property type="project" value="TreeGrafter"/>
</dbReference>
<feature type="domain" description="KxDL" evidence="3">
    <location>
        <begin position="17"/>
        <end position="82"/>
    </location>
</feature>
<dbReference type="PANTHER" id="PTHR13511">
    <property type="entry name" value="KXDL MOTIF-CONTAINING PROTEIN 1"/>
    <property type="match status" value="1"/>
</dbReference>
<comment type="similarity">
    <text evidence="1">Belongs to the KXD1 family.</text>
</comment>
<keyword evidence="5" id="KW-1185">Reference proteome</keyword>
<dbReference type="GeneTree" id="ENSGT00530000064192"/>
<dbReference type="InterPro" id="IPR019371">
    <property type="entry name" value="KxDL_dom"/>
</dbReference>
<sequence>MCFCGMDLNFIMTLHSRLGRFEKTNEMLINFNALSASRFPIMSERFQQHTHTLTELKRDLDTIFRRIRNLQRKLERQHPQAFQGVFDLLSGLKRKVVRGHLYITYTNDKMST</sequence>
<name>A0A8C4WUA8_EPTBU</name>
<dbReference type="InterPro" id="IPR039843">
    <property type="entry name" value="KXD1-like"/>
</dbReference>
<protein>
    <recommendedName>
        <fullName evidence="2">KxDL motif-containing protein 1</fullName>
    </recommendedName>
</protein>
<accession>A0A8C4WUA8</accession>
<dbReference type="PANTHER" id="PTHR13511:SF0">
    <property type="entry name" value="KXDL MOTIF-CONTAINING PROTEIN 1"/>
    <property type="match status" value="1"/>
</dbReference>
<dbReference type="GO" id="GO:0099078">
    <property type="term" value="C:BORC complex"/>
    <property type="evidence" value="ECO:0007669"/>
    <property type="project" value="TreeGrafter"/>
</dbReference>
<reference evidence="4" key="2">
    <citation type="submission" date="2025-09" db="UniProtKB">
        <authorList>
            <consortium name="Ensembl"/>
        </authorList>
    </citation>
    <scope>IDENTIFICATION</scope>
</reference>
<organism evidence="4 5">
    <name type="scientific">Eptatretus burgeri</name>
    <name type="common">Inshore hagfish</name>
    <dbReference type="NCBI Taxonomy" id="7764"/>
    <lineage>
        <taxon>Eukaryota</taxon>
        <taxon>Metazoa</taxon>
        <taxon>Chordata</taxon>
        <taxon>Craniata</taxon>
        <taxon>Vertebrata</taxon>
        <taxon>Cyclostomata</taxon>
        <taxon>Myxini</taxon>
        <taxon>Myxiniformes</taxon>
        <taxon>Myxinidae</taxon>
        <taxon>Eptatretinae</taxon>
        <taxon>Eptatretus</taxon>
    </lineage>
</organism>
<evidence type="ECO:0000259" key="3">
    <source>
        <dbReference type="Pfam" id="PF10241"/>
    </source>
</evidence>
<evidence type="ECO:0000256" key="1">
    <source>
        <dbReference type="ARBA" id="ARBA00005913"/>
    </source>
</evidence>
<proteinExistence type="inferred from homology"/>
<evidence type="ECO:0000313" key="5">
    <source>
        <dbReference type="Proteomes" id="UP000694388"/>
    </source>
</evidence>
<dbReference type="AlphaFoldDB" id="A0A8C4WUA8"/>
<reference evidence="4" key="1">
    <citation type="submission" date="2025-08" db="UniProtKB">
        <authorList>
            <consortium name="Ensembl"/>
        </authorList>
    </citation>
    <scope>IDENTIFICATION</scope>
</reference>